<dbReference type="CDD" id="cd12797">
    <property type="entry name" value="M23_peptidase"/>
    <property type="match status" value="1"/>
</dbReference>
<dbReference type="PANTHER" id="PTHR21666:SF270">
    <property type="entry name" value="MUREIN HYDROLASE ACTIVATOR ENVC"/>
    <property type="match status" value="1"/>
</dbReference>
<feature type="domain" description="LysM" evidence="4">
    <location>
        <begin position="179"/>
        <end position="228"/>
    </location>
</feature>
<dbReference type="SMART" id="SM00257">
    <property type="entry name" value="LysM"/>
    <property type="match status" value="1"/>
</dbReference>
<evidence type="ECO:0000313" key="6">
    <source>
        <dbReference type="Proteomes" id="UP001622594"/>
    </source>
</evidence>
<dbReference type="Gene3D" id="1.10.530.10">
    <property type="match status" value="1"/>
</dbReference>
<dbReference type="SUPFAM" id="SSF53955">
    <property type="entry name" value="Lysozyme-like"/>
    <property type="match status" value="1"/>
</dbReference>
<dbReference type="SUPFAM" id="SSF51261">
    <property type="entry name" value="Duplicated hybrid motif"/>
    <property type="match status" value="1"/>
</dbReference>
<feature type="region of interest" description="Disordered" evidence="3">
    <location>
        <begin position="230"/>
        <end position="364"/>
    </location>
</feature>
<protein>
    <submittedName>
        <fullName evidence="5">Transglycosylase family protein</fullName>
    </submittedName>
</protein>
<dbReference type="EMBL" id="CP108188">
    <property type="protein sequence ID" value="WTR68686.1"/>
    <property type="molecule type" value="Genomic_DNA"/>
</dbReference>
<dbReference type="InterPro" id="IPR018392">
    <property type="entry name" value="LysM"/>
</dbReference>
<dbReference type="InterPro" id="IPR016047">
    <property type="entry name" value="M23ase_b-sheet_dom"/>
</dbReference>
<feature type="compositionally biased region" description="Gly residues" evidence="3">
    <location>
        <begin position="136"/>
        <end position="148"/>
    </location>
</feature>
<dbReference type="CDD" id="cd00118">
    <property type="entry name" value="LysM"/>
    <property type="match status" value="1"/>
</dbReference>
<dbReference type="Pfam" id="PF01476">
    <property type="entry name" value="LysM"/>
    <property type="match status" value="1"/>
</dbReference>
<accession>A0ABZ1L2E9</accession>
<dbReference type="RefSeq" id="WP_327165542.1">
    <property type="nucleotide sequence ID" value="NZ_CP108062.1"/>
</dbReference>
<evidence type="ECO:0000256" key="3">
    <source>
        <dbReference type="SAM" id="MobiDB-lite"/>
    </source>
</evidence>
<dbReference type="Proteomes" id="UP001622594">
    <property type="component" value="Chromosome"/>
</dbReference>
<dbReference type="Pfam" id="PF01551">
    <property type="entry name" value="Peptidase_M23"/>
    <property type="match status" value="1"/>
</dbReference>
<dbReference type="CDD" id="cd13925">
    <property type="entry name" value="RPF"/>
    <property type="match status" value="1"/>
</dbReference>
<dbReference type="Gene3D" id="3.10.350.10">
    <property type="entry name" value="LysM domain"/>
    <property type="match status" value="1"/>
</dbReference>
<comment type="similarity">
    <text evidence="1">Belongs to the transglycosylase family. Rpf subfamily.</text>
</comment>
<feature type="compositionally biased region" description="Low complexity" evidence="3">
    <location>
        <begin position="247"/>
        <end position="257"/>
    </location>
</feature>
<sequence>MAVRGRHRRHQPSRINRASLTVTAGGAGMALPLIGAGAVQAASLDVWEKVAACESTSNWHINTGNGYFGGLQFSQSTWEQYGGTHYAPRADLASKDQQIAIAERVLKGQGPGAWPSCGSRAGLARGGDAPDITPGGTAGKGKASGGGNAPRTASLPGQRALPEQPARNIGPTAVPTVREMYTVTPGDSLSKIARDERVQGGWKRLYDSNRSVVGDDPDLIHPGQRLTLRIAAPKKPDEARKAEGTKATEPARATRPTATPPKTPPAKAPSATTSPAKPSARATVPRTRPAAHPVTKPSGQPEAGPTTRPGAPPTTRPVAKPTGRPGAGPTTKPVARPTVKPAPKPTAKPRTKPAPRPTTKPRPAVVDEDRYSAPVSAGIGTRYGKPGSSWSSGYHTGVDFPVPTGTSVKAVAGGRIVSAGWGGAYGYQIVLRHDDGRYSQYAHLSALSVREGQRVTAGQRIGRSGSTGNSSGPHLHFEVRTGPGYGSDIDPLAYLRARGVTL</sequence>
<gene>
    <name evidence="5" type="ORF">OG814_05055</name>
</gene>
<dbReference type="InterPro" id="IPR023346">
    <property type="entry name" value="Lysozyme-like_dom_sf"/>
</dbReference>
<evidence type="ECO:0000313" key="5">
    <source>
        <dbReference type="EMBL" id="WTR68686.1"/>
    </source>
</evidence>
<dbReference type="Gene3D" id="2.70.70.10">
    <property type="entry name" value="Glucose Permease (Domain IIA)"/>
    <property type="match status" value="1"/>
</dbReference>
<evidence type="ECO:0000256" key="1">
    <source>
        <dbReference type="ARBA" id="ARBA00010830"/>
    </source>
</evidence>
<feature type="compositionally biased region" description="Basic and acidic residues" evidence="3">
    <location>
        <begin position="234"/>
        <end position="246"/>
    </location>
</feature>
<name>A0ABZ1L2E9_9ACTN</name>
<evidence type="ECO:0000259" key="4">
    <source>
        <dbReference type="PROSITE" id="PS51782"/>
    </source>
</evidence>
<feature type="compositionally biased region" description="Low complexity" evidence="3">
    <location>
        <begin position="268"/>
        <end position="293"/>
    </location>
</feature>
<keyword evidence="2" id="KW-0378">Hydrolase</keyword>
<dbReference type="InterPro" id="IPR010618">
    <property type="entry name" value="RPF"/>
</dbReference>
<feature type="compositionally biased region" description="Pro residues" evidence="3">
    <location>
        <begin position="258"/>
        <end position="267"/>
    </location>
</feature>
<reference evidence="5 6" key="1">
    <citation type="submission" date="2022-10" db="EMBL/GenBank/DDBJ databases">
        <title>The complete genomes of actinobacterial strains from the NBC collection.</title>
        <authorList>
            <person name="Joergensen T.S."/>
            <person name="Alvarez Arevalo M."/>
            <person name="Sterndorff E.B."/>
            <person name="Faurdal D."/>
            <person name="Vuksanovic O."/>
            <person name="Mourched A.-S."/>
            <person name="Charusanti P."/>
            <person name="Shaw S."/>
            <person name="Blin K."/>
            <person name="Weber T."/>
        </authorList>
    </citation>
    <scope>NUCLEOTIDE SEQUENCE [LARGE SCALE GENOMIC DNA]</scope>
    <source>
        <strain evidence="5 6">NBC_00123</strain>
    </source>
</reference>
<dbReference type="PROSITE" id="PS51782">
    <property type="entry name" value="LYSM"/>
    <property type="match status" value="1"/>
</dbReference>
<evidence type="ECO:0000256" key="2">
    <source>
        <dbReference type="ARBA" id="ARBA00022801"/>
    </source>
</evidence>
<dbReference type="InterPro" id="IPR036779">
    <property type="entry name" value="LysM_dom_sf"/>
</dbReference>
<dbReference type="InterPro" id="IPR050570">
    <property type="entry name" value="Cell_wall_metabolism_enzyme"/>
</dbReference>
<feature type="region of interest" description="Disordered" evidence="3">
    <location>
        <begin position="109"/>
        <end position="174"/>
    </location>
</feature>
<dbReference type="PANTHER" id="PTHR21666">
    <property type="entry name" value="PEPTIDASE-RELATED"/>
    <property type="match status" value="1"/>
</dbReference>
<keyword evidence="6" id="KW-1185">Reference proteome</keyword>
<organism evidence="5 6">
    <name type="scientific">Streptomyces zaomyceticus</name>
    <dbReference type="NCBI Taxonomy" id="68286"/>
    <lineage>
        <taxon>Bacteria</taxon>
        <taxon>Bacillati</taxon>
        <taxon>Actinomycetota</taxon>
        <taxon>Actinomycetes</taxon>
        <taxon>Kitasatosporales</taxon>
        <taxon>Streptomycetaceae</taxon>
        <taxon>Streptomyces</taxon>
    </lineage>
</organism>
<proteinExistence type="inferred from homology"/>
<dbReference type="InterPro" id="IPR011055">
    <property type="entry name" value="Dup_hybrid_motif"/>
</dbReference>
<dbReference type="Pfam" id="PF06737">
    <property type="entry name" value="Transglycosylas"/>
    <property type="match status" value="1"/>
</dbReference>